<dbReference type="GO" id="GO:0019171">
    <property type="term" value="F:(3R)-hydroxyacyl-[acyl-carrier-protein] dehydratase activity"/>
    <property type="evidence" value="ECO:0007669"/>
    <property type="project" value="TreeGrafter"/>
</dbReference>
<evidence type="ECO:0000313" key="2">
    <source>
        <dbReference type="EMBL" id="RMJ18864.1"/>
    </source>
</evidence>
<protein>
    <submittedName>
        <fullName evidence="2">Uncharacterized protein</fullName>
    </submittedName>
</protein>
<organism evidence="2 3">
    <name type="scientific">Fusarium kuroshium</name>
    <dbReference type="NCBI Taxonomy" id="2010991"/>
    <lineage>
        <taxon>Eukaryota</taxon>
        <taxon>Fungi</taxon>
        <taxon>Dikarya</taxon>
        <taxon>Ascomycota</taxon>
        <taxon>Pezizomycotina</taxon>
        <taxon>Sordariomycetes</taxon>
        <taxon>Hypocreomycetidae</taxon>
        <taxon>Hypocreales</taxon>
        <taxon>Nectriaceae</taxon>
        <taxon>Fusarium</taxon>
        <taxon>Fusarium solani species complex</taxon>
    </lineage>
</organism>
<dbReference type="InterPro" id="IPR052741">
    <property type="entry name" value="Mitochondrial_HTD2"/>
</dbReference>
<reference evidence="2 3" key="1">
    <citation type="submission" date="2017-06" db="EMBL/GenBank/DDBJ databases">
        <title>Comparative genomic analysis of Ambrosia Fusariam Clade fungi.</title>
        <authorList>
            <person name="Stajich J.E."/>
            <person name="Carrillo J."/>
            <person name="Kijimoto T."/>
            <person name="Eskalen A."/>
            <person name="O'Donnell K."/>
            <person name="Kasson M."/>
        </authorList>
    </citation>
    <scope>NUCLEOTIDE SEQUENCE [LARGE SCALE GENOMIC DNA]</scope>
    <source>
        <strain evidence="2">UCR3666</strain>
    </source>
</reference>
<name>A0A3M2SMR7_9HYPO</name>
<dbReference type="STRING" id="2010991.A0A3M2SMR7"/>
<gene>
    <name evidence="2" type="ORF">CDV36_001467</name>
</gene>
<dbReference type="OrthoDB" id="3257538at2759"/>
<evidence type="ECO:0000256" key="1">
    <source>
        <dbReference type="SAM" id="MobiDB-lite"/>
    </source>
</evidence>
<evidence type="ECO:0000313" key="3">
    <source>
        <dbReference type="Proteomes" id="UP000277212"/>
    </source>
</evidence>
<dbReference type="Gene3D" id="3.10.129.10">
    <property type="entry name" value="Hotdog Thioesterase"/>
    <property type="match status" value="2"/>
</dbReference>
<feature type="compositionally biased region" description="Basic and acidic residues" evidence="1">
    <location>
        <begin position="225"/>
        <end position="242"/>
    </location>
</feature>
<proteinExistence type="predicted"/>
<dbReference type="GO" id="GO:0005739">
    <property type="term" value="C:mitochondrion"/>
    <property type="evidence" value="ECO:0007669"/>
    <property type="project" value="TreeGrafter"/>
</dbReference>
<dbReference type="PANTHER" id="PTHR28152">
    <property type="entry name" value="HYDROXYACYL-THIOESTER DEHYDRATASE TYPE 2, MITOCHONDRIAL"/>
    <property type="match status" value="1"/>
</dbReference>
<dbReference type="FunFam" id="3.10.129.10:FF:000103">
    <property type="entry name" value="WGS project CABT00000000 data, contig 2.1"/>
    <property type="match status" value="1"/>
</dbReference>
<keyword evidence="3" id="KW-1185">Reference proteome</keyword>
<dbReference type="SUPFAM" id="SSF54637">
    <property type="entry name" value="Thioesterase/thiol ester dehydrase-isomerase"/>
    <property type="match status" value="1"/>
</dbReference>
<accession>A0A3M2SMR7</accession>
<dbReference type="InterPro" id="IPR029069">
    <property type="entry name" value="HotDog_dom_sf"/>
</dbReference>
<dbReference type="PANTHER" id="PTHR28152:SF2">
    <property type="entry name" value="N-TERMINAL OF MAOC-LIKE DEHYDRATASE DOMAIN-CONTAINING PROTEIN"/>
    <property type="match status" value="1"/>
</dbReference>
<dbReference type="Proteomes" id="UP000277212">
    <property type="component" value="Unassembled WGS sequence"/>
</dbReference>
<sequence>MMTKSIHLRQAGRIVHAVSCQRRGFTVSSRLQKATAADAASYLLENFADKSVIRRQLIDANQLQKLALTLGRPNLNGIDVSENAPVAGTPVPPGYHLAYFTPNGTEGDLGADGTDRTFNASAPFTRRMWAGGKMQWAEPSSGALLRVGDEVEERTRLLSAVPKKSRSAGEMVLVEVEKEFWGPKGLALTDRRSWVFRPEIDLNAVKEPTKPLENATRGPSSVKDLATKSEGKSPELPTHDHSLTTAGFPIRELRWSPVGLFRFSALTFNGHMIHYNEDWTRNVENHPGLVVHGPLNLINLLNYWRDIHGNGKGPRDIKYRAMSPLYAGETYNIRTDGVRDVEGGKVWDVLVEKDGTVCMKSEISA</sequence>
<dbReference type="AlphaFoldDB" id="A0A3M2SMR7"/>
<feature type="region of interest" description="Disordered" evidence="1">
    <location>
        <begin position="207"/>
        <end position="243"/>
    </location>
</feature>
<comment type="caution">
    <text evidence="2">The sequence shown here is derived from an EMBL/GenBank/DDBJ whole genome shotgun (WGS) entry which is preliminary data.</text>
</comment>
<dbReference type="EMBL" id="NKUJ01000014">
    <property type="protein sequence ID" value="RMJ18864.1"/>
    <property type="molecule type" value="Genomic_DNA"/>
</dbReference>